<evidence type="ECO:0000313" key="3">
    <source>
        <dbReference type="EMBL" id="KAG2184061.1"/>
    </source>
</evidence>
<dbReference type="Pfam" id="PF04468">
    <property type="entry name" value="PSP1"/>
    <property type="match status" value="1"/>
</dbReference>
<feature type="compositionally biased region" description="Low complexity" evidence="1">
    <location>
        <begin position="403"/>
        <end position="412"/>
    </location>
</feature>
<sequence length="518" mass="58561">MAQHEQIRTLKELNVSAAPWNPTVKIEKHGNISIPAELTQEHNQMPPSPPASTHALADHSERSSPSPTAHPLRIGPPSPHYAGGIDIPQTSPWPHFSTSIWNESTPLSPPDYHFPRTPRPSFSSESSSHPGFLPEDQLWSKHVLATTHEEEHEPESMSHPRMRSKSSTAAFGMMTDSSPLDAIGQSIWSRQSETMPPHRRRSSTSIGWHPMATTRSPPSINSMYNSSSSMLNQSPLSSTLPPRSDQWMAHQRSSTSEYMPPAPYRRHSVATTPSMFPSHQPQDTYQLTDLLDKVHLDDPNKTGLSHDVLETIHGYFENDRQRTQIFNDMGKGIPLDQVPASGALYMVEFKAGRSDLYYVADTSSCSVKQGDLVIVEADRGKDLGKIIVENLTSEYVETLAIQKEQQQQQQDGTGEDGQDSKELRPKQIYRKAIPAEVAMLLSKRQDEIKAVMVCQTKTRQKRLPMEVVDAEFQWDRRKLTFYFVAERRIDFRELVRDLFKTYKTRIWMCAVNPSTNSI</sequence>
<dbReference type="EMBL" id="JAEPRA010000006">
    <property type="protein sequence ID" value="KAG2184061.1"/>
    <property type="molecule type" value="Genomic_DNA"/>
</dbReference>
<dbReference type="Proteomes" id="UP000612746">
    <property type="component" value="Unassembled WGS sequence"/>
</dbReference>
<proteinExistence type="predicted"/>
<dbReference type="NCBIfam" id="NF041131">
    <property type="entry name" value="RicT_YaaT_fam"/>
    <property type="match status" value="1"/>
</dbReference>
<evidence type="ECO:0000259" key="2">
    <source>
        <dbReference type="PROSITE" id="PS51411"/>
    </source>
</evidence>
<dbReference type="PROSITE" id="PS51411">
    <property type="entry name" value="PSP1_C"/>
    <property type="match status" value="1"/>
</dbReference>
<dbReference type="InterPro" id="IPR007557">
    <property type="entry name" value="PSP1_C"/>
</dbReference>
<evidence type="ECO:0000256" key="1">
    <source>
        <dbReference type="SAM" id="MobiDB-lite"/>
    </source>
</evidence>
<gene>
    <name evidence="3" type="ORF">INT44_009076</name>
</gene>
<feature type="region of interest" description="Disordered" evidence="1">
    <location>
        <begin position="403"/>
        <end position="425"/>
    </location>
</feature>
<comment type="caution">
    <text evidence="3">The sequence shown here is derived from an EMBL/GenBank/DDBJ whole genome shotgun (WGS) entry which is preliminary data.</text>
</comment>
<reference evidence="3" key="1">
    <citation type="submission" date="2020-12" db="EMBL/GenBank/DDBJ databases">
        <title>Metabolic potential, ecology and presence of endohyphal bacteria is reflected in genomic diversity of Mucoromycotina.</title>
        <authorList>
            <person name="Muszewska A."/>
            <person name="Okrasinska A."/>
            <person name="Steczkiewicz K."/>
            <person name="Drgas O."/>
            <person name="Orlowska M."/>
            <person name="Perlinska-Lenart U."/>
            <person name="Aleksandrzak-Piekarczyk T."/>
            <person name="Szatraj K."/>
            <person name="Zielenkiewicz U."/>
            <person name="Pilsyk S."/>
            <person name="Malc E."/>
            <person name="Mieczkowski P."/>
            <person name="Kruszewska J.S."/>
            <person name="Biernat P."/>
            <person name="Pawlowska J."/>
        </authorList>
    </citation>
    <scope>NUCLEOTIDE SEQUENCE</scope>
    <source>
        <strain evidence="3">WA0000051536</strain>
    </source>
</reference>
<feature type="domain" description="PSP1 C-terminal" evidence="2">
    <location>
        <begin position="426"/>
        <end position="511"/>
    </location>
</feature>
<feature type="compositionally biased region" description="Low complexity" evidence="1">
    <location>
        <begin position="225"/>
        <end position="238"/>
    </location>
</feature>
<dbReference type="GO" id="GO:0005737">
    <property type="term" value="C:cytoplasm"/>
    <property type="evidence" value="ECO:0007669"/>
    <property type="project" value="TreeGrafter"/>
</dbReference>
<feature type="compositionally biased region" description="Low complexity" evidence="1">
    <location>
        <begin position="119"/>
        <end position="130"/>
    </location>
</feature>
<name>A0A8H7Q1H5_9FUNG</name>
<organism evidence="3 4">
    <name type="scientific">Umbelopsis vinacea</name>
    <dbReference type="NCBI Taxonomy" id="44442"/>
    <lineage>
        <taxon>Eukaryota</taxon>
        <taxon>Fungi</taxon>
        <taxon>Fungi incertae sedis</taxon>
        <taxon>Mucoromycota</taxon>
        <taxon>Mucoromycotina</taxon>
        <taxon>Umbelopsidomycetes</taxon>
        <taxon>Umbelopsidales</taxon>
        <taxon>Umbelopsidaceae</taxon>
        <taxon>Umbelopsis</taxon>
    </lineage>
</organism>
<protein>
    <recommendedName>
        <fullName evidence="2">PSP1 C-terminal domain-containing protein</fullName>
    </recommendedName>
</protein>
<accession>A0A8H7Q1H5</accession>
<feature type="region of interest" description="Disordered" evidence="1">
    <location>
        <begin position="225"/>
        <end position="244"/>
    </location>
</feature>
<dbReference type="AlphaFoldDB" id="A0A8H7Q1H5"/>
<dbReference type="PANTHER" id="PTHR43830">
    <property type="entry name" value="PROTEIN PSP1"/>
    <property type="match status" value="1"/>
</dbReference>
<feature type="region of interest" description="Disordered" evidence="1">
    <location>
        <begin position="191"/>
        <end position="217"/>
    </location>
</feature>
<dbReference type="OrthoDB" id="243127at2759"/>
<keyword evidence="4" id="KW-1185">Reference proteome</keyword>
<dbReference type="PANTHER" id="PTHR43830:SF3">
    <property type="entry name" value="PROTEIN PSP1"/>
    <property type="match status" value="1"/>
</dbReference>
<evidence type="ECO:0000313" key="4">
    <source>
        <dbReference type="Proteomes" id="UP000612746"/>
    </source>
</evidence>
<dbReference type="InterPro" id="IPR047767">
    <property type="entry name" value="PSP1-like"/>
</dbReference>
<feature type="region of interest" description="Disordered" evidence="1">
    <location>
        <begin position="109"/>
        <end position="133"/>
    </location>
</feature>
<feature type="region of interest" description="Disordered" evidence="1">
    <location>
        <begin position="31"/>
        <end position="89"/>
    </location>
</feature>